<dbReference type="Proteomes" id="UP000321307">
    <property type="component" value="Unassembled WGS sequence"/>
</dbReference>
<dbReference type="RefSeq" id="WP_147838765.1">
    <property type="nucleotide sequence ID" value="NZ_VOUP01000012.1"/>
</dbReference>
<organism evidence="1 2">
    <name type="scientific">Serratia ureilytica</name>
    <dbReference type="NCBI Taxonomy" id="300181"/>
    <lineage>
        <taxon>Bacteria</taxon>
        <taxon>Pseudomonadati</taxon>
        <taxon>Pseudomonadota</taxon>
        <taxon>Gammaproteobacteria</taxon>
        <taxon>Enterobacterales</taxon>
        <taxon>Yersiniaceae</taxon>
        <taxon>Serratia</taxon>
    </lineage>
</organism>
<sequence length="161" mass="18264">MDSTLLGAFIGAGAAISGALATSLTTHFLNKKQEKIKLLTIKKEEVYKAIETLKLKTTSQWAMLINVANGHDIVHEKYPADIPSPLSDLNMLLSIYFPILNDARNEMNETHKELNLRLLKTYTPKSIRDKKDDFLGTTYVLYRNFLNHVDGIQKQIVNLEF</sequence>
<evidence type="ECO:0000313" key="2">
    <source>
        <dbReference type="Proteomes" id="UP000321307"/>
    </source>
</evidence>
<name>A0A9X9BZU9_9GAMM</name>
<proteinExistence type="predicted"/>
<dbReference type="EMBL" id="VOUP01000012">
    <property type="protein sequence ID" value="TXE27099.1"/>
    <property type="molecule type" value="Genomic_DNA"/>
</dbReference>
<accession>A0A9X9BZU9</accession>
<reference evidence="1 2" key="1">
    <citation type="submission" date="2019-07" db="EMBL/GenBank/DDBJ databases">
        <title>Serratia strains were isolated from fresh produce.</title>
        <authorList>
            <person name="Cho G.-S."/>
            <person name="Stein M."/>
            <person name="Lee W."/>
            <person name="Suh S.H."/>
            <person name="Franz C.M.A.P."/>
        </authorList>
    </citation>
    <scope>NUCLEOTIDE SEQUENCE [LARGE SCALE GENOMIC DNA]</scope>
    <source>
        <strain evidence="1 2">S17</strain>
    </source>
</reference>
<gene>
    <name evidence="1" type="ORF">FOT63_19430</name>
</gene>
<protein>
    <submittedName>
        <fullName evidence="1">Uncharacterized protein</fullName>
    </submittedName>
</protein>
<dbReference type="AlphaFoldDB" id="A0A9X9BZU9"/>
<comment type="caution">
    <text evidence="1">The sequence shown here is derived from an EMBL/GenBank/DDBJ whole genome shotgun (WGS) entry which is preliminary data.</text>
</comment>
<evidence type="ECO:0000313" key="1">
    <source>
        <dbReference type="EMBL" id="TXE27099.1"/>
    </source>
</evidence>